<reference evidence="1 2" key="1">
    <citation type="submission" date="2022-02" db="EMBL/GenBank/DDBJ databases">
        <authorList>
            <person name="Min J."/>
        </authorList>
    </citation>
    <scope>NUCLEOTIDE SEQUENCE [LARGE SCALE GENOMIC DNA]</scope>
    <source>
        <strain evidence="1 2">GR10-1</strain>
    </source>
</reference>
<protein>
    <recommendedName>
        <fullName evidence="3">Fibronectin type-III domain-containing protein</fullName>
    </recommendedName>
</protein>
<keyword evidence="2" id="KW-1185">Reference proteome</keyword>
<dbReference type="EMBL" id="JAKWBL010000001">
    <property type="protein sequence ID" value="MCH5597978.1"/>
    <property type="molecule type" value="Genomic_DNA"/>
</dbReference>
<evidence type="ECO:0008006" key="3">
    <source>
        <dbReference type="Google" id="ProtNLM"/>
    </source>
</evidence>
<dbReference type="InterPro" id="IPR013783">
    <property type="entry name" value="Ig-like_fold"/>
</dbReference>
<sequence>MGFEVYDQATGNLLSAPISQMFWLMLNDPPLLYLPADKSNVPDIATTGAIQFQWTPRTTQASHTEYEFTLCELWDDGGDYYQQFLAANPFYTTTTNSTTLFYTNAEPLLLPDRTYGWRVKAKAKEGFEDIGLYRQDGYSQIFIFKYGAKCQPVEQLFGEPKSSERIFVEWQAPANSFNAWATPPPLGRPGGGRIK</sequence>
<proteinExistence type="predicted"/>
<name>A0ABS9SHY3_9BACT</name>
<accession>A0ABS9SHY3</accession>
<dbReference type="Gene3D" id="2.60.40.10">
    <property type="entry name" value="Immunoglobulins"/>
    <property type="match status" value="1"/>
</dbReference>
<gene>
    <name evidence="1" type="ORF">MKP09_08695</name>
</gene>
<evidence type="ECO:0000313" key="2">
    <source>
        <dbReference type="Proteomes" id="UP001202248"/>
    </source>
</evidence>
<comment type="caution">
    <text evidence="1">The sequence shown here is derived from an EMBL/GenBank/DDBJ whole genome shotgun (WGS) entry which is preliminary data.</text>
</comment>
<dbReference type="Proteomes" id="UP001202248">
    <property type="component" value="Unassembled WGS sequence"/>
</dbReference>
<organism evidence="1 2">
    <name type="scientific">Niabella ginsengisoli</name>
    <dbReference type="NCBI Taxonomy" id="522298"/>
    <lineage>
        <taxon>Bacteria</taxon>
        <taxon>Pseudomonadati</taxon>
        <taxon>Bacteroidota</taxon>
        <taxon>Chitinophagia</taxon>
        <taxon>Chitinophagales</taxon>
        <taxon>Chitinophagaceae</taxon>
        <taxon>Niabella</taxon>
    </lineage>
</organism>
<evidence type="ECO:0000313" key="1">
    <source>
        <dbReference type="EMBL" id="MCH5597978.1"/>
    </source>
</evidence>
<dbReference type="RefSeq" id="WP_240827327.1">
    <property type="nucleotide sequence ID" value="NZ_JAKWBL010000001.1"/>
</dbReference>